<feature type="compositionally biased region" description="Basic and acidic residues" evidence="1">
    <location>
        <begin position="3204"/>
        <end position="3233"/>
    </location>
</feature>
<feature type="compositionally biased region" description="Polar residues" evidence="1">
    <location>
        <begin position="359"/>
        <end position="369"/>
    </location>
</feature>
<feature type="compositionally biased region" description="Basic and acidic residues" evidence="1">
    <location>
        <begin position="818"/>
        <end position="831"/>
    </location>
</feature>
<feature type="region of interest" description="Disordered" evidence="1">
    <location>
        <begin position="818"/>
        <end position="845"/>
    </location>
</feature>
<feature type="compositionally biased region" description="Basic and acidic residues" evidence="1">
    <location>
        <begin position="1297"/>
        <end position="1311"/>
    </location>
</feature>
<feature type="compositionally biased region" description="Basic and acidic residues" evidence="1">
    <location>
        <begin position="734"/>
        <end position="781"/>
    </location>
</feature>
<evidence type="ECO:0000313" key="4">
    <source>
        <dbReference type="Proteomes" id="UP000235965"/>
    </source>
</evidence>
<feature type="region of interest" description="Disordered" evidence="1">
    <location>
        <begin position="2916"/>
        <end position="2935"/>
    </location>
</feature>
<feature type="compositionally biased region" description="Basic and acidic residues" evidence="1">
    <location>
        <begin position="704"/>
        <end position="720"/>
    </location>
</feature>
<dbReference type="GO" id="GO:0043025">
    <property type="term" value="C:neuronal cell body"/>
    <property type="evidence" value="ECO:0007669"/>
    <property type="project" value="TreeGrafter"/>
</dbReference>
<feature type="region of interest" description="Disordered" evidence="1">
    <location>
        <begin position="2733"/>
        <end position="2756"/>
    </location>
</feature>
<feature type="compositionally biased region" description="Basic and acidic residues" evidence="1">
    <location>
        <begin position="794"/>
        <end position="803"/>
    </location>
</feature>
<evidence type="ECO:0000259" key="2">
    <source>
        <dbReference type="Pfam" id="PF25281"/>
    </source>
</evidence>
<accession>A0A2J7QIW5</accession>
<proteinExistence type="predicted"/>
<feature type="region of interest" description="Disordered" evidence="1">
    <location>
        <begin position="2153"/>
        <end position="2264"/>
    </location>
</feature>
<feature type="region of interest" description="Disordered" evidence="1">
    <location>
        <begin position="1069"/>
        <end position="1121"/>
    </location>
</feature>
<feature type="compositionally biased region" description="Low complexity" evidence="1">
    <location>
        <begin position="3124"/>
        <end position="3134"/>
    </location>
</feature>
<dbReference type="GO" id="GO:0003779">
    <property type="term" value="F:actin binding"/>
    <property type="evidence" value="ECO:0007669"/>
    <property type="project" value="TreeGrafter"/>
</dbReference>
<dbReference type="GO" id="GO:0016358">
    <property type="term" value="P:dendrite development"/>
    <property type="evidence" value="ECO:0007669"/>
    <property type="project" value="TreeGrafter"/>
</dbReference>
<protein>
    <recommendedName>
        <fullName evidence="2">Microtubule-associated protein 1A/B/S-like MBL-like domain-containing protein</fullName>
    </recommendedName>
</protein>
<dbReference type="Pfam" id="PF25281">
    <property type="entry name" value="MBL_MAP1B"/>
    <property type="match status" value="1"/>
</dbReference>
<feature type="compositionally biased region" description="Low complexity" evidence="1">
    <location>
        <begin position="2806"/>
        <end position="2822"/>
    </location>
</feature>
<feature type="region of interest" description="Disordered" evidence="1">
    <location>
        <begin position="1616"/>
        <end position="1684"/>
    </location>
</feature>
<dbReference type="GO" id="GO:0000226">
    <property type="term" value="P:microtubule cytoskeleton organization"/>
    <property type="evidence" value="ECO:0007669"/>
    <property type="project" value="InterPro"/>
</dbReference>
<evidence type="ECO:0000256" key="1">
    <source>
        <dbReference type="SAM" id="MobiDB-lite"/>
    </source>
</evidence>
<feature type="compositionally biased region" description="Acidic residues" evidence="1">
    <location>
        <begin position="721"/>
        <end position="733"/>
    </location>
</feature>
<feature type="compositionally biased region" description="Polar residues" evidence="1">
    <location>
        <begin position="473"/>
        <end position="485"/>
    </location>
</feature>
<dbReference type="GO" id="GO:0008017">
    <property type="term" value="F:microtubule binding"/>
    <property type="evidence" value="ECO:0007669"/>
    <property type="project" value="InterPro"/>
</dbReference>
<evidence type="ECO:0000313" key="3">
    <source>
        <dbReference type="EMBL" id="PNF28509.1"/>
    </source>
</evidence>
<feature type="compositionally biased region" description="Low complexity" evidence="1">
    <location>
        <begin position="432"/>
        <end position="453"/>
    </location>
</feature>
<dbReference type="GO" id="GO:0005875">
    <property type="term" value="C:microtubule associated complex"/>
    <property type="evidence" value="ECO:0007669"/>
    <property type="project" value="TreeGrafter"/>
</dbReference>
<dbReference type="GO" id="GO:0031114">
    <property type="term" value="P:regulation of microtubule depolymerization"/>
    <property type="evidence" value="ECO:0007669"/>
    <property type="project" value="TreeGrafter"/>
</dbReference>
<feature type="compositionally biased region" description="Acidic residues" evidence="1">
    <location>
        <begin position="2556"/>
        <end position="2571"/>
    </location>
</feature>
<feature type="compositionally biased region" description="Basic and acidic residues" evidence="1">
    <location>
        <begin position="1616"/>
        <end position="1644"/>
    </location>
</feature>
<feature type="region of interest" description="Disordered" evidence="1">
    <location>
        <begin position="3124"/>
        <end position="3238"/>
    </location>
</feature>
<feature type="compositionally biased region" description="Basic and acidic residues" evidence="1">
    <location>
        <begin position="1557"/>
        <end position="1578"/>
    </location>
</feature>
<dbReference type="EMBL" id="NEVH01013577">
    <property type="protein sequence ID" value="PNF28509.1"/>
    <property type="molecule type" value="Genomic_DNA"/>
</dbReference>
<dbReference type="InterPro" id="IPR026074">
    <property type="entry name" value="MAP1"/>
</dbReference>
<feature type="compositionally biased region" description="Basic and acidic residues" evidence="1">
    <location>
        <begin position="507"/>
        <end position="536"/>
    </location>
</feature>
<dbReference type="GO" id="GO:0007409">
    <property type="term" value="P:axonogenesis"/>
    <property type="evidence" value="ECO:0007669"/>
    <property type="project" value="TreeGrafter"/>
</dbReference>
<feature type="compositionally biased region" description="Basic and acidic residues" evidence="1">
    <location>
        <begin position="2198"/>
        <end position="2232"/>
    </location>
</feature>
<feature type="compositionally biased region" description="Basic and acidic residues" evidence="1">
    <location>
        <begin position="1428"/>
        <end position="1467"/>
    </location>
</feature>
<feature type="compositionally biased region" description="Basic and acidic residues" evidence="1">
    <location>
        <begin position="370"/>
        <end position="384"/>
    </location>
</feature>
<feature type="compositionally biased region" description="Polar residues" evidence="1">
    <location>
        <begin position="3001"/>
        <end position="3017"/>
    </location>
</feature>
<feature type="compositionally biased region" description="Basic and acidic residues" evidence="1">
    <location>
        <begin position="454"/>
        <end position="472"/>
    </location>
</feature>
<feature type="compositionally biased region" description="Acidic residues" evidence="1">
    <location>
        <begin position="671"/>
        <end position="680"/>
    </location>
</feature>
<dbReference type="OrthoDB" id="5371837at2759"/>
<keyword evidence="4" id="KW-1185">Reference proteome</keyword>
<feature type="compositionally biased region" description="Acidic residues" evidence="1">
    <location>
        <begin position="595"/>
        <end position="611"/>
    </location>
</feature>
<feature type="compositionally biased region" description="Basic and acidic residues" evidence="1">
    <location>
        <begin position="3143"/>
        <end position="3152"/>
    </location>
</feature>
<feature type="compositionally biased region" description="Basic and acidic residues" evidence="1">
    <location>
        <begin position="2030"/>
        <end position="2039"/>
    </location>
</feature>
<feature type="compositionally biased region" description="Basic and acidic residues" evidence="1">
    <location>
        <begin position="1086"/>
        <end position="1121"/>
    </location>
</feature>
<feature type="region of interest" description="Disordered" evidence="1">
    <location>
        <begin position="693"/>
        <end position="803"/>
    </location>
</feature>
<feature type="domain" description="Microtubule-associated protein 1A/B/S-like MBL-like" evidence="2">
    <location>
        <begin position="2"/>
        <end position="144"/>
    </location>
</feature>
<feature type="compositionally biased region" description="Basic and acidic residues" evidence="1">
    <location>
        <begin position="2239"/>
        <end position="2257"/>
    </location>
</feature>
<feature type="region of interest" description="Disordered" evidence="1">
    <location>
        <begin position="2677"/>
        <end position="2697"/>
    </location>
</feature>
<feature type="compositionally biased region" description="Acidic residues" evidence="1">
    <location>
        <begin position="693"/>
        <end position="703"/>
    </location>
</feature>
<dbReference type="GO" id="GO:0005874">
    <property type="term" value="C:microtubule"/>
    <property type="evidence" value="ECO:0007669"/>
    <property type="project" value="InterPro"/>
</dbReference>
<feature type="compositionally biased region" description="Basic and acidic residues" evidence="1">
    <location>
        <begin position="955"/>
        <end position="975"/>
    </location>
</feature>
<feature type="region of interest" description="Disordered" evidence="1">
    <location>
        <begin position="1268"/>
        <end position="1344"/>
    </location>
</feature>
<feature type="compositionally biased region" description="Polar residues" evidence="1">
    <location>
        <begin position="976"/>
        <end position="987"/>
    </location>
</feature>
<feature type="region of interest" description="Disordered" evidence="1">
    <location>
        <begin position="2555"/>
        <end position="2586"/>
    </location>
</feature>
<dbReference type="GO" id="GO:0045202">
    <property type="term" value="C:synapse"/>
    <property type="evidence" value="ECO:0007669"/>
    <property type="project" value="TreeGrafter"/>
</dbReference>
<feature type="region of interest" description="Disordered" evidence="1">
    <location>
        <begin position="572"/>
        <end position="680"/>
    </location>
</feature>
<dbReference type="InParanoid" id="A0A2J7QIW5"/>
<reference evidence="3 4" key="1">
    <citation type="submission" date="2017-12" db="EMBL/GenBank/DDBJ databases">
        <title>Hemimetabolous genomes reveal molecular basis of termite eusociality.</title>
        <authorList>
            <person name="Harrison M.C."/>
            <person name="Jongepier E."/>
            <person name="Robertson H.M."/>
            <person name="Arning N."/>
            <person name="Bitard-Feildel T."/>
            <person name="Chao H."/>
            <person name="Childers C.P."/>
            <person name="Dinh H."/>
            <person name="Doddapaneni H."/>
            <person name="Dugan S."/>
            <person name="Gowin J."/>
            <person name="Greiner C."/>
            <person name="Han Y."/>
            <person name="Hu H."/>
            <person name="Hughes D.S.T."/>
            <person name="Huylmans A.-K."/>
            <person name="Kemena C."/>
            <person name="Kremer L.P.M."/>
            <person name="Lee S.L."/>
            <person name="Lopez-Ezquerra A."/>
            <person name="Mallet L."/>
            <person name="Monroy-Kuhn J.M."/>
            <person name="Moser A."/>
            <person name="Murali S.C."/>
            <person name="Muzny D.M."/>
            <person name="Otani S."/>
            <person name="Piulachs M.-D."/>
            <person name="Poelchau M."/>
            <person name="Qu J."/>
            <person name="Schaub F."/>
            <person name="Wada-Katsumata A."/>
            <person name="Worley K.C."/>
            <person name="Xie Q."/>
            <person name="Ylla G."/>
            <person name="Poulsen M."/>
            <person name="Gibbs R.A."/>
            <person name="Schal C."/>
            <person name="Richards S."/>
            <person name="Belles X."/>
            <person name="Korb J."/>
            <person name="Bornberg-Bauer E."/>
        </authorList>
    </citation>
    <scope>NUCLEOTIDE SEQUENCE [LARGE SCALE GENOMIC DNA]</scope>
    <source>
        <tissue evidence="3">Whole body</tissue>
    </source>
</reference>
<feature type="region of interest" description="Disordered" evidence="1">
    <location>
        <begin position="1523"/>
        <end position="1596"/>
    </location>
</feature>
<feature type="compositionally biased region" description="Basic and acidic residues" evidence="1">
    <location>
        <begin position="1153"/>
        <end position="1174"/>
    </location>
</feature>
<feature type="compositionally biased region" description="Basic and acidic residues" evidence="1">
    <location>
        <begin position="875"/>
        <end position="910"/>
    </location>
</feature>
<feature type="compositionally biased region" description="Basic and acidic residues" evidence="1">
    <location>
        <begin position="924"/>
        <end position="948"/>
    </location>
</feature>
<feature type="compositionally biased region" description="Basic and acidic residues" evidence="1">
    <location>
        <begin position="612"/>
        <end position="621"/>
    </location>
</feature>
<feature type="compositionally biased region" description="Basic and acidic residues" evidence="1">
    <location>
        <begin position="576"/>
        <end position="594"/>
    </location>
</feature>
<feature type="compositionally biased region" description="Basic and acidic residues" evidence="1">
    <location>
        <begin position="1268"/>
        <end position="1284"/>
    </location>
</feature>
<feature type="compositionally biased region" description="Basic and acidic residues" evidence="1">
    <location>
        <begin position="1746"/>
        <end position="1758"/>
    </location>
</feature>
<dbReference type="PANTHER" id="PTHR13843">
    <property type="entry name" value="MICROTUBULE-ASSOCIATED PROTEIN"/>
    <property type="match status" value="1"/>
</dbReference>
<dbReference type="InterPro" id="IPR057480">
    <property type="entry name" value="MAP1A/B/S-like_MBL"/>
</dbReference>
<comment type="caution">
    <text evidence="3">The sequence shown here is derived from an EMBL/GenBank/DDBJ whole genome shotgun (WGS) entry which is preliminary data.</text>
</comment>
<feature type="compositionally biased region" description="Basic and acidic residues" evidence="1">
    <location>
        <begin position="1766"/>
        <end position="1775"/>
    </location>
</feature>
<organism evidence="3 4">
    <name type="scientific">Cryptotermes secundus</name>
    <dbReference type="NCBI Taxonomy" id="105785"/>
    <lineage>
        <taxon>Eukaryota</taxon>
        <taxon>Metazoa</taxon>
        <taxon>Ecdysozoa</taxon>
        <taxon>Arthropoda</taxon>
        <taxon>Hexapoda</taxon>
        <taxon>Insecta</taxon>
        <taxon>Pterygota</taxon>
        <taxon>Neoptera</taxon>
        <taxon>Polyneoptera</taxon>
        <taxon>Dictyoptera</taxon>
        <taxon>Blattodea</taxon>
        <taxon>Blattoidea</taxon>
        <taxon>Termitoidae</taxon>
        <taxon>Kalotermitidae</taxon>
        <taxon>Cryptotermitinae</taxon>
        <taxon>Cryptotermes</taxon>
    </lineage>
</organism>
<feature type="region of interest" description="Disordered" evidence="1">
    <location>
        <begin position="875"/>
        <end position="995"/>
    </location>
</feature>
<feature type="region of interest" description="Disordered" evidence="1">
    <location>
        <begin position="217"/>
        <end position="258"/>
    </location>
</feature>
<dbReference type="STRING" id="105785.A0A2J7QIW5"/>
<feature type="region of interest" description="Disordered" evidence="1">
    <location>
        <begin position="1361"/>
        <end position="1490"/>
    </location>
</feature>
<name>A0A2J7QIW5_9NEOP</name>
<feature type="compositionally biased region" description="Polar residues" evidence="1">
    <location>
        <begin position="1708"/>
        <end position="1718"/>
    </location>
</feature>
<gene>
    <name evidence="3" type="ORF">B7P43_G14785</name>
</gene>
<feature type="compositionally biased region" description="Basic and acidic residues" evidence="1">
    <location>
        <begin position="2166"/>
        <end position="2188"/>
    </location>
</feature>
<feature type="compositionally biased region" description="Polar residues" evidence="1">
    <location>
        <begin position="2678"/>
        <end position="2687"/>
    </location>
</feature>
<feature type="compositionally biased region" description="Basic and acidic residues" evidence="1">
    <location>
        <begin position="645"/>
        <end position="670"/>
    </location>
</feature>
<sequence>MDEGQEIVLNLRHLQLRPHPCYRDGNHVEPVNLYHKVGHGKLDMYIISPAKDSRDVKEFLSKWNSNDTRLFVGRKDSASRDFHFPLQNLVSICALLVWQPANPNDTITRILFPGSTPQHKIFEGLDKLKHLEFLKHPVCTAKSASPSASTVGITSRASSKQRSAPAVIDKLLPGEGVKTASKTILSTMETNKEAVKTATIPVAGHIPDAKQIKPAATAAPISAPVPQPSKALPQTKQKIDKLTSKTEPPKMKTELNKSLDIEKISAKTEKATKMIITETTKSKTESRPKPELRASISKSKTDPKLPRSTERKNHKPPTEKKSESAKSSPTTPKKSVEGKMNGVASKAETAKFTRPLSRSRPSPTATPAKSTKEANNRKVVESKHASRMSSTSRGPTMKVKREQQEITASTKTERKPISRRPKPGSPSKAATSGKSPGSPAKSSSAKSTPTPSVKSDKDGVIRKVKGEADRITTDSSAVSTPSTVDPETAALKVKAAEVPEVTSTISETDKLRKDEEENIHIDKENEESLVKPEQGKSEEIYDNVQMAADEAGVDEIQIQDAAFSIEAQQEKCILPQDEKHEEESPVVEAEREQEGMEQDEETEDKESETAEEVQRAKQTEIEKDDIEATEEENTEDVEDEEEAEEKQHIEGRKSLADELEFEAKEHKEIKVEEDEEEEEDEYLIIEKEEVEQFMEDSLQDQESVESHVPEELEAMERRDEEGEEEDEEEEDEGELHKHLRDEVESEKDKKHEHDIIKVNGFHEEPKDVTAKEDKEYIKEGQHSPLVTELEEERDEKLKITPTDKKLAEKAEELKVTEMLNKEEESLTKQDAIETAPSTGQDEVAVSTDISTVSKEQLQEEVQGIITFAKEIVTKTKQENGTKQHGKEEVHMLKDETDRLEQVSTREKKDTEEGDEMKEASSASPEEKLDISSEKNREITDDTRDTDQKLDEEEGAEIKAADQRYPAEESQPDERFSTTVESAATTAPTLPEDERIPLDEIKEIVEEKYVKEETKEEKLAATSIVPTRFEQPTTLPQVVVAGGVGAFDPMAPSAVVHLERDIVKTPDEVADLPVHEEVDPGMYESDEFSKDFKGKNDTAKKQVSQHDLEDSRQQSPEFDIKEKIQLKYDDNIGKVTPFEDSQFVNQEKASFQAVDKDKLKETSETESKKTEKAEPEAPNIDFSADKDKIESNGKVYDLKEEKCTEFSKGIADEKETEAHVLIKQDVQTEDADKLLATTEAVSKADGVEDKKTVTDKVVPEQLPENVVKVDTEKEKVVEGPLEKGTDGSTLVNEEGLDDVVKQEVLDESKDTSKPVLETEEEKREQSASEFKPIAETSRGEGQMFDTKAEIKHITEEFIEKESCAVELETSQADKQHDQPSSSETTERESDKLELEDRTVEKTDLEKPVLEETKEEMALEDLAGETSESQTRELKDMDLNERRKELERLEKETVKTEQMKNSEEKDESGKTSPSTLSTGKIHEPEKQLIPDITSEESVIQMKPVQEKTDVPKAQFEEEKDFKKMVEDKSVTKESRSGMEDFITKPQELSEDYPVSGSSDHPEFEKHDVVKESEIHTKSSEIKQTVDPSEADIIEPEKVDLGGAETKTKEIAVVKEIILTKEGSESNEEKDIDEKDKASKDFSLKSDESEEDKTDISKLNTDAPKCIDAEVPNLTANEGLQDKPSPGALSMTYLEIIDKLQKDSQKADDSTIATVKESSPLTDLKQDASEGQSKGEVLAEQASNALSRNDNKTDEKSKTDITESVTKTDSSRVSDMKGIDSVQKTTEIKYDKTVEDSYNAVTKIEELDSDESAGGRPLITTGELKDLKEVTEFVPVIPEEEAVETRIESEYEKSYNKDVTETKSDQVSDVCKLKEPITSDLSQVTDEDGKDSIKGDTQKTVDGKTLEEVEKKKSNVSATDLQGELKLANDNKDDSYGDGSISPDEAYVDSGLEEEPVYRKLEAAELPEYVTVTPDSGPPSPKSQKDKKSSLKTAENALEQEPLAAVQTVDENTEITGPQDDTHKIDSITFQPDFDKAKHESPTDDLVSGKNGSTANIKEKTTDFGDDMSKKELEAVAARADMPSQIPATTAVPERQHGITETPSCDQPAEGLSSSDLKMEALCEANVLEDLVSASKSAIAEIEGKLSAQIEEILTAPRKESNQTISEIQESKSEISYDTTDKIQSSIDKDLTGTSQVLQEEVIRASEDKENAKPSPTHHTEAEETMLKSNEKVESESPLGLTEKDASEKAPEGSDRKQGPTEDMSSTELCNREGALTSHTANTSVIQEEISLDHDKEKNAILNEIHTISTPASVISKELPLSVISETDISKTMKKEVTDRTNVDQSAVSKSKETEVVITAISSSDPVCVTTSRISEIASAEGTAEKKTNVIIASSTVTVSDDTGTDKEISDSGNITSSVTVCRMVMTASSEDGGMETELCSGGSITAPTTSNTLSETSKQVIKEDSGKVTEDVSKRDISETMTTAGTTNGDMYIGDDSASDGEGSSKLVMRTTKELIQTGDIKHDERDDVEEFTTQEIGEDGKIITRTVKTTRTFVTAEGDESDDSDFEDEDNIESTAAEDGSDSSRMSKITTSLTTAVKRDDNGVRPLSTDSIDKTAGDVGSEVVTKTATSIITTLSGDEAGEVVTTTTVKEIILGDGSTPHDIIKDVDVLCKKEEVPQLDSTDSSKLADTSKESSPLKVTATDVTHCVPAQIDSAASAFSVAGGSEIEGNLTEAVGSKEAEQKEVNGKGSDTESTTVVSTTAVVKSVIGDLEKPSFVSAKNEAQTGSSEPTCCAIPGLDADSDLDAGCGPSSPHSGISSGMMSRGTKNMTGSCEGHSDSRHYDSDEDDDDEPGSPLSVTSQLPPSPPSNFYFEMSDRVTPDYEAMHFIPSSIKHKEEVPSSMTSSLYGSFPPEPFQEFDEEQRKTEEHFSSSSVDETPMKYSGTVLSEDSVMTGSFYGSLREDKKAAESHGVHDSVKRLQEDDTLDFEQAKYEHRAARGKDLTSSGSSYNNENISSPTHATKKYEYQYMSGLNGQKLKDDNSFHELTQDYGNANVAAGKQYEDLMNQNRDIMGQTGSSSHQGPHHKETEHISTDILKDKKETSSVASGISAEHDPIFRHQFSAPTTSASSFAEPPQGFTQSSGAKEDNKKDPIADWGKPLGLPAPTPPPTNNGNTAGEDLPSTPKREKKVMQIKKTMNESNRTASGKDGKSKRPDSPMKRPISERKLSSNKEGGRNVGGMKSSGSPIYINLTYVPHHGNSYYTTLEFFKKVRARYYVFSGTEPSREVYNALLDAKQTWEDKELEVTIIPTYDTDTLGYWVAENEDALAMHKIDLSPSASRCTINLQDHETSCSAYRLEF</sequence>
<feature type="compositionally biased region" description="Acidic residues" evidence="1">
    <location>
        <begin position="622"/>
        <end position="644"/>
    </location>
</feature>
<feature type="region of interest" description="Disordered" evidence="1">
    <location>
        <begin position="1145"/>
        <end position="1185"/>
    </location>
</feature>
<dbReference type="PANTHER" id="PTHR13843:SF12">
    <property type="entry name" value="ATPASE F1_V1_A1 COMPLEX ALPHA_BETA SUBUNIT NUCLEOTIDE-BINDING DOMAIN-CONTAINING PROTEIN"/>
    <property type="match status" value="1"/>
</dbReference>
<feature type="region of interest" description="Disordered" evidence="1">
    <location>
        <begin position="276"/>
        <end position="536"/>
    </location>
</feature>
<feature type="compositionally biased region" description="Basic and acidic residues" evidence="1">
    <location>
        <begin position="237"/>
        <end position="258"/>
    </location>
</feature>
<feature type="region of interest" description="Disordered" evidence="1">
    <location>
        <begin position="2995"/>
        <end position="3017"/>
    </location>
</feature>
<feature type="region of interest" description="Disordered" evidence="1">
    <location>
        <begin position="1874"/>
        <end position="2110"/>
    </location>
</feature>
<feature type="compositionally biased region" description="Basic and acidic residues" evidence="1">
    <location>
        <begin position="1887"/>
        <end position="1910"/>
    </location>
</feature>
<feature type="compositionally biased region" description="Basic and acidic residues" evidence="1">
    <location>
        <begin position="299"/>
        <end position="324"/>
    </location>
</feature>
<feature type="compositionally biased region" description="Basic and acidic residues" evidence="1">
    <location>
        <begin position="1383"/>
        <end position="1415"/>
    </location>
</feature>
<dbReference type="GO" id="GO:0030425">
    <property type="term" value="C:dendrite"/>
    <property type="evidence" value="ECO:0007669"/>
    <property type="project" value="TreeGrafter"/>
</dbReference>
<dbReference type="Proteomes" id="UP000235965">
    <property type="component" value="Unassembled WGS sequence"/>
</dbReference>
<feature type="compositionally biased region" description="Basic and acidic residues" evidence="1">
    <location>
        <begin position="280"/>
        <end position="292"/>
    </location>
</feature>
<feature type="region of interest" description="Disordered" evidence="1">
    <location>
        <begin position="1700"/>
        <end position="1775"/>
    </location>
</feature>
<feature type="compositionally biased region" description="Basic and acidic residues" evidence="1">
    <location>
        <begin position="1523"/>
        <end position="1540"/>
    </location>
</feature>
<dbReference type="GO" id="GO:0005829">
    <property type="term" value="C:cytosol"/>
    <property type="evidence" value="ECO:0007669"/>
    <property type="project" value="TreeGrafter"/>
</dbReference>
<feature type="compositionally biased region" description="Basic and acidic residues" evidence="1">
    <location>
        <begin position="2735"/>
        <end position="2745"/>
    </location>
</feature>
<feature type="compositionally biased region" description="Basic and acidic residues" evidence="1">
    <location>
        <begin position="2054"/>
        <end position="2071"/>
    </location>
</feature>
<feature type="region of interest" description="Disordered" evidence="1">
    <location>
        <begin position="2803"/>
        <end position="2872"/>
    </location>
</feature>